<dbReference type="Gene3D" id="2.30.30.240">
    <property type="entry name" value="PRC-barrel domain"/>
    <property type="match status" value="1"/>
</dbReference>
<dbReference type="PANTHER" id="PTHR33692">
    <property type="entry name" value="RIBOSOME MATURATION FACTOR RIMM"/>
    <property type="match status" value="1"/>
</dbReference>
<reference evidence="8" key="1">
    <citation type="submission" date="2022-07" db="EMBL/GenBank/DDBJ databases">
        <authorList>
            <person name="Kouya T."/>
            <person name="Ishiyama Y."/>
        </authorList>
    </citation>
    <scope>NUCLEOTIDE SEQUENCE</scope>
    <source>
        <strain evidence="8">WR16-4</strain>
    </source>
</reference>
<dbReference type="Gene3D" id="2.40.30.60">
    <property type="entry name" value="RimM"/>
    <property type="match status" value="1"/>
</dbReference>
<dbReference type="PANTHER" id="PTHR33692:SF1">
    <property type="entry name" value="RIBOSOME MATURATION FACTOR RIMM"/>
    <property type="match status" value="1"/>
</dbReference>
<evidence type="ECO:0000256" key="1">
    <source>
        <dbReference type="ARBA" id="ARBA00022490"/>
    </source>
</evidence>
<dbReference type="GO" id="GO:0005840">
    <property type="term" value="C:ribosome"/>
    <property type="evidence" value="ECO:0007669"/>
    <property type="project" value="InterPro"/>
</dbReference>
<dbReference type="InterPro" id="IPR009000">
    <property type="entry name" value="Transl_B-barrel_sf"/>
</dbReference>
<dbReference type="InterPro" id="IPR011961">
    <property type="entry name" value="RimM"/>
</dbReference>
<comment type="domain">
    <text evidence="5">The PRC barrel domain binds ribosomal protein uS19.</text>
</comment>
<dbReference type="HAMAP" id="MF_00014">
    <property type="entry name" value="Ribosome_mat_RimM"/>
    <property type="match status" value="1"/>
</dbReference>
<evidence type="ECO:0000256" key="4">
    <source>
        <dbReference type="ARBA" id="ARBA00023186"/>
    </source>
</evidence>
<comment type="subunit">
    <text evidence="5">Binds ribosomal protein uS19.</text>
</comment>
<evidence type="ECO:0000256" key="3">
    <source>
        <dbReference type="ARBA" id="ARBA00022552"/>
    </source>
</evidence>
<comment type="subcellular location">
    <subcellularLocation>
        <location evidence="5">Cytoplasm</location>
    </subcellularLocation>
</comment>
<evidence type="ECO:0000313" key="9">
    <source>
        <dbReference type="Proteomes" id="UP001144204"/>
    </source>
</evidence>
<dbReference type="InterPro" id="IPR011033">
    <property type="entry name" value="PRC_barrel-like_sf"/>
</dbReference>
<dbReference type="GO" id="GO:0006364">
    <property type="term" value="P:rRNA processing"/>
    <property type="evidence" value="ECO:0007669"/>
    <property type="project" value="UniProtKB-UniRule"/>
</dbReference>
<dbReference type="SUPFAM" id="SSF50346">
    <property type="entry name" value="PRC-barrel domain"/>
    <property type="match status" value="1"/>
</dbReference>
<comment type="caution">
    <text evidence="8">The sequence shown here is derived from an EMBL/GenBank/DDBJ whole genome shotgun (WGS) entry which is preliminary data.</text>
</comment>
<feature type="domain" description="Ribosome maturation factor RimM PRC barrel" evidence="7">
    <location>
        <begin position="102"/>
        <end position="168"/>
    </location>
</feature>
<evidence type="ECO:0000259" key="6">
    <source>
        <dbReference type="Pfam" id="PF01782"/>
    </source>
</evidence>
<accession>A0A9W6B1J3</accession>
<dbReference type="GO" id="GO:0042274">
    <property type="term" value="P:ribosomal small subunit biogenesis"/>
    <property type="evidence" value="ECO:0007669"/>
    <property type="project" value="UniProtKB-UniRule"/>
</dbReference>
<dbReference type="SUPFAM" id="SSF50447">
    <property type="entry name" value="Translation proteins"/>
    <property type="match status" value="1"/>
</dbReference>
<keyword evidence="2 5" id="KW-0690">Ribosome biogenesis</keyword>
<keyword evidence="4 5" id="KW-0143">Chaperone</keyword>
<dbReference type="Pfam" id="PF01782">
    <property type="entry name" value="RimM"/>
    <property type="match status" value="1"/>
</dbReference>
<dbReference type="AlphaFoldDB" id="A0A9W6B1J3"/>
<evidence type="ECO:0000313" key="8">
    <source>
        <dbReference type="EMBL" id="GLB46831.1"/>
    </source>
</evidence>
<evidence type="ECO:0000256" key="2">
    <source>
        <dbReference type="ARBA" id="ARBA00022517"/>
    </source>
</evidence>
<evidence type="ECO:0000259" key="7">
    <source>
        <dbReference type="Pfam" id="PF24986"/>
    </source>
</evidence>
<protein>
    <recommendedName>
        <fullName evidence="5">Ribosome maturation factor RimM</fullName>
    </recommendedName>
</protein>
<sequence length="170" mass="19635">MKYYTIGKIINTHGIKGEVKVASITDFPDQRFKIGNDVYINHNHVDKKLTIDGVRMHQQFILLHFKNYDSINDVELFKQDSLKISEDQLSDQDLKPGEYYYHQIIGLNVVDNDNHHIGVINDIMSTGANDVWVVKRKNKPELLLPKIPQVIKKVDLDNHKVIVVLMKGMD</sequence>
<organism evidence="8 9">
    <name type="scientific">Philodulcilactobacillus myokoensis</name>
    <dbReference type="NCBI Taxonomy" id="2929573"/>
    <lineage>
        <taxon>Bacteria</taxon>
        <taxon>Bacillati</taxon>
        <taxon>Bacillota</taxon>
        <taxon>Bacilli</taxon>
        <taxon>Lactobacillales</taxon>
        <taxon>Lactobacillaceae</taxon>
        <taxon>Philodulcilactobacillus</taxon>
    </lineage>
</organism>
<dbReference type="RefSeq" id="WP_286136293.1">
    <property type="nucleotide sequence ID" value="NZ_BRPL01000002.1"/>
</dbReference>
<dbReference type="EMBL" id="BRPL01000002">
    <property type="protein sequence ID" value="GLB46831.1"/>
    <property type="molecule type" value="Genomic_DNA"/>
</dbReference>
<dbReference type="InterPro" id="IPR056792">
    <property type="entry name" value="PRC_RimM"/>
</dbReference>
<gene>
    <name evidence="5 8" type="primary">rimM</name>
    <name evidence="8" type="ORF">WR164_08100</name>
</gene>
<proteinExistence type="inferred from homology"/>
<dbReference type="NCBIfam" id="TIGR02273">
    <property type="entry name" value="16S_RimM"/>
    <property type="match status" value="1"/>
</dbReference>
<evidence type="ECO:0000256" key="5">
    <source>
        <dbReference type="HAMAP-Rule" id="MF_00014"/>
    </source>
</evidence>
<feature type="domain" description="RimM N-terminal" evidence="6">
    <location>
        <begin position="5"/>
        <end position="88"/>
    </location>
</feature>
<dbReference type="InterPro" id="IPR036976">
    <property type="entry name" value="RimM_N_sf"/>
</dbReference>
<dbReference type="InterPro" id="IPR002676">
    <property type="entry name" value="RimM_N"/>
</dbReference>
<dbReference type="Proteomes" id="UP001144204">
    <property type="component" value="Unassembled WGS sequence"/>
</dbReference>
<comment type="function">
    <text evidence="5">An accessory protein needed during the final step in the assembly of 30S ribosomal subunit, possibly for assembly of the head region. Essential for efficient processing of 16S rRNA. May be needed both before and after RbfA during the maturation of 16S rRNA. It has affinity for free ribosomal 30S subunits but not for 70S ribosomes.</text>
</comment>
<keyword evidence="1 5" id="KW-0963">Cytoplasm</keyword>
<dbReference type="GO" id="GO:0043022">
    <property type="term" value="F:ribosome binding"/>
    <property type="evidence" value="ECO:0007669"/>
    <property type="project" value="InterPro"/>
</dbReference>
<dbReference type="GO" id="GO:0005737">
    <property type="term" value="C:cytoplasm"/>
    <property type="evidence" value="ECO:0007669"/>
    <property type="project" value="UniProtKB-SubCell"/>
</dbReference>
<reference evidence="8" key="2">
    <citation type="journal article" date="2023" name="PLoS ONE">
        <title>Philodulcilactobacillus myokoensis gen. nov., sp. nov., a fructophilic, acidophilic, and agar-phobic lactic acid bacterium isolated from fermented vegetable extracts.</title>
        <authorList>
            <person name="Kouya T."/>
            <person name="Ishiyama Y."/>
            <person name="Ohashi S."/>
            <person name="Kumakubo R."/>
            <person name="Yamazaki T."/>
            <person name="Otaki T."/>
        </authorList>
    </citation>
    <scope>NUCLEOTIDE SEQUENCE</scope>
    <source>
        <strain evidence="8">WR16-4</strain>
    </source>
</reference>
<name>A0A9W6B1J3_9LACO</name>
<dbReference type="Pfam" id="PF24986">
    <property type="entry name" value="PRC_RimM"/>
    <property type="match status" value="1"/>
</dbReference>
<keyword evidence="3 5" id="KW-0698">rRNA processing</keyword>
<keyword evidence="9" id="KW-1185">Reference proteome</keyword>
<comment type="similarity">
    <text evidence="5">Belongs to the RimM family.</text>
</comment>